<name>A0ABW2SGG2_9BURK</name>
<organism evidence="1 2">
    <name type="scientific">Hydrogenophaga defluvii</name>
    <dbReference type="NCBI Taxonomy" id="249410"/>
    <lineage>
        <taxon>Bacteria</taxon>
        <taxon>Pseudomonadati</taxon>
        <taxon>Pseudomonadota</taxon>
        <taxon>Betaproteobacteria</taxon>
        <taxon>Burkholderiales</taxon>
        <taxon>Comamonadaceae</taxon>
        <taxon>Hydrogenophaga</taxon>
    </lineage>
</organism>
<dbReference type="Proteomes" id="UP001596457">
    <property type="component" value="Unassembled WGS sequence"/>
</dbReference>
<evidence type="ECO:0000313" key="2">
    <source>
        <dbReference type="Proteomes" id="UP001596457"/>
    </source>
</evidence>
<accession>A0ABW2SGG2</accession>
<sequence>MTTFRDDTLLRKALNFAFEACDTHAQEIADLDPELAEKWLAVADRFETIMGKKLDTMSTEEDELALEIVLFAEQWLLSRIGKSPHVVSDEGKVWSAILAKFRMRRWRHFKSESPAMSGLSAPKPTRE</sequence>
<dbReference type="EMBL" id="JBHTBZ010000062">
    <property type="protein sequence ID" value="MFC7462324.1"/>
    <property type="molecule type" value="Genomic_DNA"/>
</dbReference>
<proteinExistence type="predicted"/>
<dbReference type="RefSeq" id="WP_382203114.1">
    <property type="nucleotide sequence ID" value="NZ_JBHTBZ010000062.1"/>
</dbReference>
<protein>
    <submittedName>
        <fullName evidence="1">Uncharacterized protein</fullName>
    </submittedName>
</protein>
<evidence type="ECO:0000313" key="1">
    <source>
        <dbReference type="EMBL" id="MFC7462324.1"/>
    </source>
</evidence>
<gene>
    <name evidence="1" type="ORF">ACFQU0_18000</name>
</gene>
<keyword evidence="2" id="KW-1185">Reference proteome</keyword>
<comment type="caution">
    <text evidence="1">The sequence shown here is derived from an EMBL/GenBank/DDBJ whole genome shotgun (WGS) entry which is preliminary data.</text>
</comment>
<reference evidence="2" key="1">
    <citation type="journal article" date="2019" name="Int. J. Syst. Evol. Microbiol.">
        <title>The Global Catalogue of Microorganisms (GCM) 10K type strain sequencing project: providing services to taxonomists for standard genome sequencing and annotation.</title>
        <authorList>
            <consortium name="The Broad Institute Genomics Platform"/>
            <consortium name="The Broad Institute Genome Sequencing Center for Infectious Disease"/>
            <person name="Wu L."/>
            <person name="Ma J."/>
        </authorList>
    </citation>
    <scope>NUCLEOTIDE SEQUENCE [LARGE SCALE GENOMIC DNA]</scope>
    <source>
        <strain evidence="2">CCUG 53903</strain>
    </source>
</reference>